<gene>
    <name evidence="16" type="primary">LOC132799198</name>
</gene>
<feature type="transmembrane region" description="Helical" evidence="12">
    <location>
        <begin position="853"/>
        <end position="874"/>
    </location>
</feature>
<evidence type="ECO:0000256" key="5">
    <source>
        <dbReference type="ARBA" id="ARBA00022692"/>
    </source>
</evidence>
<evidence type="ECO:0000256" key="9">
    <source>
        <dbReference type="ARBA" id="ARBA00023136"/>
    </source>
</evidence>
<evidence type="ECO:0000256" key="2">
    <source>
        <dbReference type="ARBA" id="ARBA00009592"/>
    </source>
</evidence>
<dbReference type="SUPFAM" id="SSF52058">
    <property type="entry name" value="L domain-like"/>
    <property type="match status" value="3"/>
</dbReference>
<accession>A0ABM4A5G0</accession>
<evidence type="ECO:0000256" key="12">
    <source>
        <dbReference type="SAM" id="Phobius"/>
    </source>
</evidence>
<keyword evidence="5 12" id="KW-0812">Transmembrane</keyword>
<dbReference type="InterPro" id="IPR013210">
    <property type="entry name" value="LRR_N_plant-typ"/>
</dbReference>
<dbReference type="Pfam" id="PF00560">
    <property type="entry name" value="LRR_1"/>
    <property type="match status" value="6"/>
</dbReference>
<evidence type="ECO:0000256" key="6">
    <source>
        <dbReference type="ARBA" id="ARBA00022729"/>
    </source>
</evidence>
<evidence type="ECO:0000256" key="8">
    <source>
        <dbReference type="ARBA" id="ARBA00022989"/>
    </source>
</evidence>
<comment type="subcellular location">
    <subcellularLocation>
        <location evidence="1">Cell membrane</location>
        <topology evidence="1">Single-pass type I membrane protein</topology>
    </subcellularLocation>
</comment>
<evidence type="ECO:0000259" key="14">
    <source>
        <dbReference type="Pfam" id="PF08263"/>
    </source>
</evidence>
<keyword evidence="9 12" id="KW-0472">Membrane</keyword>
<keyword evidence="11" id="KW-0325">Glycoprotein</keyword>
<dbReference type="InterPro" id="IPR032675">
    <property type="entry name" value="LRR_dom_sf"/>
</dbReference>
<evidence type="ECO:0000256" key="13">
    <source>
        <dbReference type="SAM" id="SignalP"/>
    </source>
</evidence>
<feature type="chain" id="PRO_5047355340" evidence="13">
    <location>
        <begin position="27"/>
        <end position="911"/>
    </location>
</feature>
<keyword evidence="4" id="KW-0433">Leucine-rich repeat</keyword>
<dbReference type="PRINTS" id="PR00019">
    <property type="entry name" value="LEURICHRPT"/>
</dbReference>
<evidence type="ECO:0000313" key="15">
    <source>
        <dbReference type="Proteomes" id="UP001652623"/>
    </source>
</evidence>
<dbReference type="SMART" id="SM00369">
    <property type="entry name" value="LRR_TYP"/>
    <property type="match status" value="9"/>
</dbReference>
<keyword evidence="3" id="KW-1003">Cell membrane</keyword>
<feature type="signal peptide" evidence="13">
    <location>
        <begin position="1"/>
        <end position="26"/>
    </location>
</feature>
<dbReference type="Proteomes" id="UP001652623">
    <property type="component" value="Chromosome 3"/>
</dbReference>
<protein>
    <submittedName>
        <fullName evidence="16">Receptor-like protein EIX2</fullName>
    </submittedName>
</protein>
<dbReference type="InterPro" id="IPR003591">
    <property type="entry name" value="Leu-rich_rpt_typical-subtyp"/>
</dbReference>
<keyword evidence="10" id="KW-0675">Receptor</keyword>
<feature type="domain" description="Leucine-rich repeat-containing N-terminal plant-type" evidence="14">
    <location>
        <begin position="42"/>
        <end position="84"/>
    </location>
</feature>
<comment type="similarity">
    <text evidence="2">Belongs to the RLP family.</text>
</comment>
<keyword evidence="15" id="KW-1185">Reference proteome</keyword>
<dbReference type="RefSeq" id="XP_060671968.1">
    <property type="nucleotide sequence ID" value="XM_060815985.1"/>
</dbReference>
<proteinExistence type="inferred from homology"/>
<name>A0ABM4A5G0_ZIZJJ</name>
<evidence type="ECO:0000256" key="1">
    <source>
        <dbReference type="ARBA" id="ARBA00004251"/>
    </source>
</evidence>
<sequence length="911" mass="100334">MSRLSLQIATAVKSFLLVYLLRSVVISNLDSGVGSLETKCIDEERRALLKFKDNLKSYNNYTLSSWGYEEEKKDCCNWDGIGCDSISGHVIMLNLSHRQLSIRGKSLNSPLTELRYLVYLDLSGIDLSGNNISTLLGNTMVSLQHLDLSSTELEGSIPETFGNNMTSFSYLDLSYNELNGSIPNSLGNMTLLTHLDLSFNSLRGSIPESFGNMVKLTYLSLEENLLEGRIPEALGNMSILEHLDLARNTLEGEIPKSIWDICTLCELYMPSNILSGDLPDLSLTSSSCKNHSLQMLDLRENRIVGLFQYLSLFSSLKSLDLSSNQIGGSVPPSIGQLSQLEKLDISNNLFEGVISEAHFLKLSKLRFLDLSSNKLLIFNVSSAWVPPFKLQTISLSSCKLGPKFPNWLQTQVNYSVLKISNTGISDSIPIWFWNTSTEFHIMNASNNQISGRIPNLSILKWGDIHEVDFSSNRLEGAIPMFLFKVTGLYLSRNKFSNLNYLCDVKGLANMVFLDISFNQLSGTLPDCWSSLYSLAVLNLAHNYNLSGKLPTSIGTLLSIQALHLGNNNFTGGLPSSWKNCSRLVAFDVGENNLLGPIPSWIGESLTKLAILVLRANHFNGSIPSNICHLQSLQLLDLSMNDISGSLAVCVGNFTAMRKVEGMRATISYLISIPVPATNSSVFTMRDEKIEFVWKGILSEFGRTLGLVKSIDLSCNMLNGDIPSEITLLVGLVSLNLSRNNLSGQIPARIGNVRSLDFLDLSNNHLLGRIPQGLSLIDGMGVLNLSNNNLLGKIPTSNTGKLQSFDASAYMGNTGLCGDPLSNKCPGEEPTTPPRLIEEAGNGEDTDKLISHGFYASMGVGYAVGLWGVLGTLIFSKSWRFAYFKFLNDFANWIHVIAAVRKAKFLRTLRDY</sequence>
<dbReference type="Pfam" id="PF13855">
    <property type="entry name" value="LRR_8"/>
    <property type="match status" value="2"/>
</dbReference>
<dbReference type="GeneID" id="132799198"/>
<keyword evidence="7" id="KW-0677">Repeat</keyword>
<evidence type="ECO:0000313" key="16">
    <source>
        <dbReference type="RefSeq" id="XP_060671968.1"/>
    </source>
</evidence>
<dbReference type="InterPro" id="IPR046956">
    <property type="entry name" value="RLP23-like"/>
</dbReference>
<evidence type="ECO:0000256" key="3">
    <source>
        <dbReference type="ARBA" id="ARBA00022475"/>
    </source>
</evidence>
<dbReference type="Gene3D" id="3.80.10.10">
    <property type="entry name" value="Ribonuclease Inhibitor"/>
    <property type="match status" value="5"/>
</dbReference>
<dbReference type="Pfam" id="PF08263">
    <property type="entry name" value="LRRNT_2"/>
    <property type="match status" value="1"/>
</dbReference>
<keyword evidence="8 12" id="KW-1133">Transmembrane helix</keyword>
<reference evidence="16" key="1">
    <citation type="submission" date="2025-08" db="UniProtKB">
        <authorList>
            <consortium name="RefSeq"/>
        </authorList>
    </citation>
    <scope>IDENTIFICATION</scope>
    <source>
        <tissue evidence="16">Seedling</tissue>
    </source>
</reference>
<dbReference type="InterPro" id="IPR001611">
    <property type="entry name" value="Leu-rich_rpt"/>
</dbReference>
<organism evidence="15 16">
    <name type="scientific">Ziziphus jujuba</name>
    <name type="common">Chinese jujube</name>
    <name type="synonym">Ziziphus sativa</name>
    <dbReference type="NCBI Taxonomy" id="326968"/>
    <lineage>
        <taxon>Eukaryota</taxon>
        <taxon>Viridiplantae</taxon>
        <taxon>Streptophyta</taxon>
        <taxon>Embryophyta</taxon>
        <taxon>Tracheophyta</taxon>
        <taxon>Spermatophyta</taxon>
        <taxon>Magnoliopsida</taxon>
        <taxon>eudicotyledons</taxon>
        <taxon>Gunneridae</taxon>
        <taxon>Pentapetalae</taxon>
        <taxon>rosids</taxon>
        <taxon>fabids</taxon>
        <taxon>Rosales</taxon>
        <taxon>Rhamnaceae</taxon>
        <taxon>Paliureae</taxon>
        <taxon>Ziziphus</taxon>
    </lineage>
</organism>
<dbReference type="PANTHER" id="PTHR48063">
    <property type="entry name" value="LRR RECEPTOR-LIKE KINASE"/>
    <property type="match status" value="1"/>
</dbReference>
<dbReference type="SMART" id="SM00365">
    <property type="entry name" value="LRR_SD22"/>
    <property type="match status" value="3"/>
</dbReference>
<evidence type="ECO:0000256" key="11">
    <source>
        <dbReference type="ARBA" id="ARBA00023180"/>
    </source>
</evidence>
<evidence type="ECO:0000256" key="4">
    <source>
        <dbReference type="ARBA" id="ARBA00022614"/>
    </source>
</evidence>
<evidence type="ECO:0000256" key="10">
    <source>
        <dbReference type="ARBA" id="ARBA00023170"/>
    </source>
</evidence>
<keyword evidence="6 13" id="KW-0732">Signal</keyword>
<dbReference type="PANTHER" id="PTHR48063:SF101">
    <property type="entry name" value="LRR RECEPTOR-LIKE SERINE_THREONINE-PROTEIN KINASE FLS2"/>
    <property type="match status" value="1"/>
</dbReference>
<evidence type="ECO:0000256" key="7">
    <source>
        <dbReference type="ARBA" id="ARBA00022737"/>
    </source>
</evidence>